<keyword evidence="4 5" id="KW-0349">Heme</keyword>
<dbReference type="PRINTS" id="PR00385">
    <property type="entry name" value="P450"/>
</dbReference>
<dbReference type="PANTHER" id="PTHR47955">
    <property type="entry name" value="CYTOCHROME P450 FAMILY 71 PROTEIN"/>
    <property type="match status" value="1"/>
</dbReference>
<feature type="binding site" description="axial binding residue" evidence="4">
    <location>
        <position position="345"/>
    </location>
    <ligand>
        <name>heme</name>
        <dbReference type="ChEBI" id="CHEBI:30413"/>
    </ligand>
    <ligandPart>
        <name>Fe</name>
        <dbReference type="ChEBI" id="CHEBI:18248"/>
    </ligandPart>
</feature>
<dbReference type="InterPro" id="IPR017972">
    <property type="entry name" value="Cyt_P450_CS"/>
</dbReference>
<evidence type="ECO:0000256" key="5">
    <source>
        <dbReference type="RuleBase" id="RU000461"/>
    </source>
</evidence>
<sequence>MLLQLGTVSNLVVSSPRAARAVLRTHDHVFASRPTTKVLHNFLYGSSTIAFGPYGEHWRKVRKLVTTHLFTVKKVNSFCHARQEEVRLVMAKLKKAMATGMEVDMSETMNTFANDIMCCVVSGKLFREDGRNKTFRELIEMNSALYAGFSLENYFPRLVNSLGIFTRFVSRKADKTHERWDEVLENIISDHERQSFNYRHGDRAEQEEGTDFVDVMLSVQQEYGISRDHIKAVLMDMFDAGTVTSSLVLELAMAELMRHPHLMSKLQAEVRNKTPNGEEMVKQENLASMSYLRAVVKETLRHLESWEKAEKFMPERFMDGGSAATIDLKGNDFQFIPFGAGRRMCPGINFGLVTVEIMLANLMYCFDWGLPAGMDKKDIDMTEVFGLTVHRKEKLMLVPKLPGTASYA</sequence>
<keyword evidence="5" id="KW-0560">Oxidoreductase</keyword>
<dbReference type="EMBL" id="KF184663">
    <property type="protein sequence ID" value="AGT16177.1"/>
    <property type="molecule type" value="Genomic_DNA"/>
</dbReference>
<keyword evidence="2 4" id="KW-0479">Metal-binding</keyword>
<dbReference type="SUPFAM" id="SSF48264">
    <property type="entry name" value="Cytochrome P450"/>
    <property type="match status" value="1"/>
</dbReference>
<dbReference type="GO" id="GO:0005506">
    <property type="term" value="F:iron ion binding"/>
    <property type="evidence" value="ECO:0007669"/>
    <property type="project" value="InterPro"/>
</dbReference>
<dbReference type="Gene3D" id="1.10.630.10">
    <property type="entry name" value="Cytochrome P450"/>
    <property type="match status" value="2"/>
</dbReference>
<dbReference type="GO" id="GO:0004497">
    <property type="term" value="F:monooxygenase activity"/>
    <property type="evidence" value="ECO:0007669"/>
    <property type="project" value="UniProtKB-KW"/>
</dbReference>
<dbReference type="PRINTS" id="PR00463">
    <property type="entry name" value="EP450I"/>
</dbReference>
<dbReference type="GO" id="GO:0020037">
    <property type="term" value="F:heme binding"/>
    <property type="evidence" value="ECO:0007669"/>
    <property type="project" value="InterPro"/>
</dbReference>
<dbReference type="GO" id="GO:0016705">
    <property type="term" value="F:oxidoreductase activity, acting on paired donors, with incorporation or reduction of molecular oxygen"/>
    <property type="evidence" value="ECO:0007669"/>
    <property type="project" value="InterPro"/>
</dbReference>
<dbReference type="PANTHER" id="PTHR47955:SF14">
    <property type="entry name" value="OS01G0543600 PROTEIN"/>
    <property type="match status" value="1"/>
</dbReference>
<protein>
    <submittedName>
        <fullName evidence="6">Cytochrome P450, E-class, group I</fullName>
    </submittedName>
</protein>
<dbReference type="InterPro" id="IPR002401">
    <property type="entry name" value="Cyt_P450_E_grp-I"/>
</dbReference>
<name>A0A059PYX0_9POAL</name>
<dbReference type="InterPro" id="IPR001128">
    <property type="entry name" value="Cyt_P450"/>
</dbReference>
<keyword evidence="3 4" id="KW-0408">Iron</keyword>
<dbReference type="PROSITE" id="PS00086">
    <property type="entry name" value="CYTOCHROME_P450"/>
    <property type="match status" value="1"/>
</dbReference>
<comment type="similarity">
    <text evidence="1 5">Belongs to the cytochrome P450 family.</text>
</comment>
<dbReference type="InterPro" id="IPR036396">
    <property type="entry name" value="Cyt_P450_sf"/>
</dbReference>
<proteinExistence type="inferred from homology"/>
<evidence type="ECO:0000313" key="6">
    <source>
        <dbReference type="EMBL" id="AGT16177.1"/>
    </source>
</evidence>
<organism evidence="6">
    <name type="scientific">Saccharum hybrid cultivar R570</name>
    <dbReference type="NCBI Taxonomy" id="131158"/>
    <lineage>
        <taxon>Eukaryota</taxon>
        <taxon>Viridiplantae</taxon>
        <taxon>Streptophyta</taxon>
        <taxon>Embryophyta</taxon>
        <taxon>Tracheophyta</taxon>
        <taxon>Spermatophyta</taxon>
        <taxon>Magnoliopsida</taxon>
        <taxon>Liliopsida</taxon>
        <taxon>Poales</taxon>
        <taxon>Poaceae</taxon>
        <taxon>PACMAD clade</taxon>
        <taxon>Panicoideae</taxon>
        <taxon>Andropogonodae</taxon>
        <taxon>Andropogoneae</taxon>
        <taxon>Saccharinae</taxon>
        <taxon>Saccharum</taxon>
        <taxon>Saccharum officinarum species complex</taxon>
    </lineage>
</organism>
<dbReference type="EMBL" id="KF184783">
    <property type="protein sequence ID" value="AGT16712.1"/>
    <property type="molecule type" value="Genomic_DNA"/>
</dbReference>
<dbReference type="AlphaFoldDB" id="A0A059PYX0"/>
<evidence type="ECO:0000256" key="3">
    <source>
        <dbReference type="ARBA" id="ARBA00023004"/>
    </source>
</evidence>
<keyword evidence="5" id="KW-0503">Monooxygenase</keyword>
<comment type="cofactor">
    <cofactor evidence="4">
        <name>heme</name>
        <dbReference type="ChEBI" id="CHEBI:30413"/>
    </cofactor>
</comment>
<evidence type="ECO:0000256" key="4">
    <source>
        <dbReference type="PIRSR" id="PIRSR602401-1"/>
    </source>
</evidence>
<evidence type="ECO:0000256" key="1">
    <source>
        <dbReference type="ARBA" id="ARBA00010617"/>
    </source>
</evidence>
<evidence type="ECO:0000313" key="7">
    <source>
        <dbReference type="EMBL" id="AGT16712.1"/>
    </source>
</evidence>
<dbReference type="Pfam" id="PF00067">
    <property type="entry name" value="p450"/>
    <property type="match status" value="2"/>
</dbReference>
<reference evidence="6" key="1">
    <citation type="submission" date="2013-05" db="EMBL/GenBank/DDBJ databases">
        <title>Building the sugarcane genome for biotechnology and identifying evolutionary trends.</title>
        <authorList>
            <person name="De Setta N."/>
            <person name="Monteiro-Vitorello C.B."/>
            <person name="Metcalfe C.J."/>
            <person name="Cruz G.M.Q."/>
            <person name="Del Bem L.E."/>
            <person name="Vicentini R."/>
            <person name="Nogueira F.T.S."/>
            <person name="Campos R.A."/>
            <person name="Nunes S.L."/>
            <person name="Turrini P.C.G."/>
            <person name="Vieira A.P."/>
            <person name="Cruz E.A.O."/>
            <person name="Correa T.C.S."/>
            <person name="Hotta C.T."/>
            <person name="de Mello-Varani A."/>
            <person name="Vautrin S."/>
            <person name="Trindade A.S."/>
            <person name="Vilela M.M."/>
            <person name="Horta C.L."/>
            <person name="Sato P.M."/>
            <person name="de Andrade R.F."/>
            <person name="Nishiyama M.Y."/>
            <person name="Cardoso-Silva C.B."/>
            <person name="Scortecci K.C."/>
            <person name="Garcia A.A.F."/>
            <person name="Carneiro M.S."/>
            <person name="Kim C."/>
            <person name="Paterson A.H."/>
            <person name="Berges H."/>
            <person name="D'Hont A."/>
            <person name="de-Souza A.P."/>
            <person name="Souza G.M."/>
            <person name="Vincentz M."/>
            <person name="Kitajima J.P."/>
            <person name="Van Sluys M.-A."/>
        </authorList>
    </citation>
    <scope>NUCLEOTIDE SEQUENCE</scope>
</reference>
<gene>
    <name evidence="7" type="ORF">SHCRBa_030_E01_R_110</name>
    <name evidence="6" type="ORF">SHCRBa_032_O01_F_40</name>
</gene>
<evidence type="ECO:0000256" key="2">
    <source>
        <dbReference type="ARBA" id="ARBA00022723"/>
    </source>
</evidence>
<accession>A0A059PYX0</accession>